<dbReference type="HAMAP" id="MF_00945_B">
    <property type="entry name" value="NusA_B"/>
    <property type="match status" value="1"/>
</dbReference>
<dbReference type="Pfam" id="PF08529">
    <property type="entry name" value="NusA_N"/>
    <property type="match status" value="1"/>
</dbReference>
<dbReference type="FunFam" id="3.30.300.20:FF:000005">
    <property type="entry name" value="Transcription termination/antitermination protein NusA"/>
    <property type="match status" value="1"/>
</dbReference>
<dbReference type="EMBL" id="LBSR01000014">
    <property type="protein sequence ID" value="KKQ21755.1"/>
    <property type="molecule type" value="Genomic_DNA"/>
</dbReference>
<evidence type="ECO:0000256" key="4">
    <source>
        <dbReference type="ARBA" id="ARBA00022884"/>
    </source>
</evidence>
<dbReference type="Gene3D" id="3.30.300.20">
    <property type="match status" value="2"/>
</dbReference>
<dbReference type="CDD" id="cd04455">
    <property type="entry name" value="S1_NusA"/>
    <property type="match status" value="1"/>
</dbReference>
<dbReference type="SUPFAM" id="SSF54814">
    <property type="entry name" value="Prokaryotic type KH domain (KH-domain type II)"/>
    <property type="match status" value="2"/>
</dbReference>
<keyword evidence="1 7" id="KW-0806">Transcription termination</keyword>
<keyword evidence="6 7" id="KW-0804">Transcription</keyword>
<dbReference type="Gene3D" id="2.40.50.140">
    <property type="entry name" value="Nucleic acid-binding proteins"/>
    <property type="match status" value="1"/>
</dbReference>
<dbReference type="FunFam" id="3.30.300.20:FF:000002">
    <property type="entry name" value="Transcription termination/antitermination protein NusA"/>
    <property type="match status" value="1"/>
</dbReference>
<evidence type="ECO:0000313" key="10">
    <source>
        <dbReference type="Proteomes" id="UP000034044"/>
    </source>
</evidence>
<dbReference type="GO" id="GO:0003700">
    <property type="term" value="F:DNA-binding transcription factor activity"/>
    <property type="evidence" value="ECO:0007669"/>
    <property type="project" value="InterPro"/>
</dbReference>
<evidence type="ECO:0000259" key="8">
    <source>
        <dbReference type="PROSITE" id="PS50126"/>
    </source>
</evidence>
<dbReference type="GO" id="GO:0003723">
    <property type="term" value="F:RNA binding"/>
    <property type="evidence" value="ECO:0007669"/>
    <property type="project" value="UniProtKB-UniRule"/>
</dbReference>
<evidence type="ECO:0000256" key="7">
    <source>
        <dbReference type="HAMAP-Rule" id="MF_00945"/>
    </source>
</evidence>
<comment type="function">
    <text evidence="7">Participates in both transcription termination and antitermination.</text>
</comment>
<dbReference type="InterPro" id="IPR036555">
    <property type="entry name" value="NusA_N_sf"/>
</dbReference>
<evidence type="ECO:0000256" key="6">
    <source>
        <dbReference type="ARBA" id="ARBA00023163"/>
    </source>
</evidence>
<protein>
    <recommendedName>
        <fullName evidence="7">Transcription termination/antitermination protein NusA</fullName>
    </recommendedName>
</protein>
<dbReference type="Pfam" id="PF26594">
    <property type="entry name" value="KH_NusA_2nd"/>
    <property type="match status" value="1"/>
</dbReference>
<comment type="subcellular location">
    <subcellularLocation>
        <location evidence="7">Cytoplasm</location>
    </subcellularLocation>
</comment>
<name>A0A0G0G6V4_9BACT</name>
<dbReference type="Pfam" id="PF13184">
    <property type="entry name" value="KH_NusA_1st"/>
    <property type="match status" value="1"/>
</dbReference>
<sequence length="398" mass="44492">MDIKSLNRVIEQISDERGIDKNIVLEAVESAVAAAYRKEYGKRGEIIKAKIDRKTGKLNFWKIRIVVDQTTAILEPVEKEEVKEGEEKIMVYNADRHIWIEEAKEIKPDVILGEEMEFPLETHEDFGRIAAQAAKQVVLQKIREAERDSVKKEYLGKEGEIVSGIVQRIDRGNVFVDIGRAVGVMFFNETIPGEYYRIGQRMKFYLLAVQEESGKMPGLVLSRSHPKFVSKLFEIEVPEIHENTVEIKSIAREAGNRTKIAVASNVDGVDPVGACVGQRGTRVMAVTNELGQEKIDIIEWSENPEKFVAASLSPAKVKDVEISAKREAKVFVPEDQLSLAIGKAGQNVRLAAKLTGWKIDVRSLARPEEAVTEGIAEAVEEAKEVTPEAEVEKEEGKE</sequence>
<dbReference type="GO" id="GO:0031564">
    <property type="term" value="P:transcription antitermination"/>
    <property type="evidence" value="ECO:0007669"/>
    <property type="project" value="UniProtKB-UniRule"/>
</dbReference>
<reference evidence="9 10" key="1">
    <citation type="journal article" date="2015" name="Nature">
        <title>rRNA introns, odd ribosomes, and small enigmatic genomes across a large radiation of phyla.</title>
        <authorList>
            <person name="Brown C.T."/>
            <person name="Hug L.A."/>
            <person name="Thomas B.C."/>
            <person name="Sharon I."/>
            <person name="Castelle C.J."/>
            <person name="Singh A."/>
            <person name="Wilkins M.J."/>
            <person name="Williams K.H."/>
            <person name="Banfield J.F."/>
        </authorList>
    </citation>
    <scope>NUCLEOTIDE SEQUENCE [LARGE SCALE GENOMIC DNA]</scope>
</reference>
<comment type="similarity">
    <text evidence="7">Belongs to the NusA family.</text>
</comment>
<feature type="domain" description="S1 motif" evidence="8">
    <location>
        <begin position="159"/>
        <end position="224"/>
    </location>
</feature>
<evidence type="ECO:0000256" key="2">
    <source>
        <dbReference type="ARBA" id="ARBA00022490"/>
    </source>
</evidence>
<dbReference type="InterPro" id="IPR058582">
    <property type="entry name" value="KH_NusA_2nd"/>
</dbReference>
<comment type="subunit">
    <text evidence="7">Monomer. Binds directly to the core enzyme of the DNA-dependent RNA polymerase and to nascent RNA.</text>
</comment>
<dbReference type="InterPro" id="IPR004087">
    <property type="entry name" value="KH_dom"/>
</dbReference>
<dbReference type="InterPro" id="IPR013735">
    <property type="entry name" value="TF_NusA_N"/>
</dbReference>
<dbReference type="NCBIfam" id="TIGR01953">
    <property type="entry name" value="NusA"/>
    <property type="match status" value="1"/>
</dbReference>
<dbReference type="CDD" id="cd22529">
    <property type="entry name" value="KH-II_NusA_rpt2"/>
    <property type="match status" value="1"/>
</dbReference>
<dbReference type="InterPro" id="IPR030842">
    <property type="entry name" value="TF_NusA_bacterial"/>
</dbReference>
<dbReference type="SMART" id="SM00322">
    <property type="entry name" value="KH"/>
    <property type="match status" value="2"/>
</dbReference>
<dbReference type="InterPro" id="IPR025249">
    <property type="entry name" value="TF_NusA_KH_1st"/>
</dbReference>
<proteinExistence type="inferred from homology"/>
<dbReference type="SMART" id="SM00316">
    <property type="entry name" value="S1"/>
    <property type="match status" value="1"/>
</dbReference>
<dbReference type="InterPro" id="IPR003029">
    <property type="entry name" value="S1_domain"/>
</dbReference>
<gene>
    <name evidence="7" type="primary">nusA</name>
    <name evidence="9" type="ORF">US36_C0014G0015</name>
</gene>
<evidence type="ECO:0000256" key="3">
    <source>
        <dbReference type="ARBA" id="ARBA00022814"/>
    </source>
</evidence>
<dbReference type="GO" id="GO:0005829">
    <property type="term" value="C:cytosol"/>
    <property type="evidence" value="ECO:0007669"/>
    <property type="project" value="TreeGrafter"/>
</dbReference>
<dbReference type="CDD" id="cd02134">
    <property type="entry name" value="KH-II_NusA_rpt1"/>
    <property type="match status" value="1"/>
</dbReference>
<evidence type="ECO:0000256" key="1">
    <source>
        <dbReference type="ARBA" id="ARBA00022472"/>
    </source>
</evidence>
<dbReference type="InterPro" id="IPR012340">
    <property type="entry name" value="NA-bd_OB-fold"/>
</dbReference>
<dbReference type="Pfam" id="PF00575">
    <property type="entry name" value="S1"/>
    <property type="match status" value="1"/>
</dbReference>
<dbReference type="Proteomes" id="UP000034044">
    <property type="component" value="Unassembled WGS sequence"/>
</dbReference>
<accession>A0A0G0G6V4</accession>
<dbReference type="Gene3D" id="3.30.1480.10">
    <property type="entry name" value="NusA, N-terminal domain"/>
    <property type="match status" value="1"/>
</dbReference>
<dbReference type="PROSITE" id="PS50084">
    <property type="entry name" value="KH_TYPE_1"/>
    <property type="match status" value="1"/>
</dbReference>
<dbReference type="PANTHER" id="PTHR22648:SF0">
    <property type="entry name" value="TRANSCRIPTION TERMINATION_ANTITERMINATION PROTEIN NUSA"/>
    <property type="match status" value="1"/>
</dbReference>
<organism evidence="9 10">
    <name type="scientific">Candidatus Wolfebacteria bacterium GW2011_GWC1_37_10</name>
    <dbReference type="NCBI Taxonomy" id="1619010"/>
    <lineage>
        <taxon>Bacteria</taxon>
        <taxon>Candidatus Wolfeibacteriota</taxon>
    </lineage>
</organism>
<keyword evidence="4 7" id="KW-0694">RNA-binding</keyword>
<dbReference type="PANTHER" id="PTHR22648">
    <property type="entry name" value="TRANSCRIPTION TERMINATION FACTOR NUSA"/>
    <property type="match status" value="1"/>
</dbReference>
<evidence type="ECO:0000313" key="9">
    <source>
        <dbReference type="EMBL" id="KKQ21755.1"/>
    </source>
</evidence>
<dbReference type="PROSITE" id="PS50126">
    <property type="entry name" value="S1"/>
    <property type="match status" value="1"/>
</dbReference>
<keyword evidence="3 7" id="KW-0889">Transcription antitermination</keyword>
<dbReference type="InterPro" id="IPR009019">
    <property type="entry name" value="KH_sf_prok-type"/>
</dbReference>
<evidence type="ECO:0000256" key="5">
    <source>
        <dbReference type="ARBA" id="ARBA00023015"/>
    </source>
</evidence>
<dbReference type="InterPro" id="IPR015946">
    <property type="entry name" value="KH_dom-like_a/b"/>
</dbReference>
<dbReference type="PATRIC" id="fig|1619010.3.peg.477"/>
<dbReference type="AlphaFoldDB" id="A0A0G0G6V4"/>
<dbReference type="GO" id="GO:0006353">
    <property type="term" value="P:DNA-templated transcription termination"/>
    <property type="evidence" value="ECO:0007669"/>
    <property type="project" value="UniProtKB-UniRule"/>
</dbReference>
<dbReference type="InterPro" id="IPR010213">
    <property type="entry name" value="TF_NusA"/>
</dbReference>
<dbReference type="SUPFAM" id="SSF69705">
    <property type="entry name" value="Transcription factor NusA, N-terminal domain"/>
    <property type="match status" value="1"/>
</dbReference>
<keyword evidence="2 7" id="KW-0963">Cytoplasm</keyword>
<comment type="caution">
    <text evidence="9">The sequence shown here is derived from an EMBL/GenBank/DDBJ whole genome shotgun (WGS) entry which is preliminary data.</text>
</comment>
<keyword evidence="5 7" id="KW-0805">Transcription regulation</keyword>
<dbReference type="SUPFAM" id="SSF50249">
    <property type="entry name" value="Nucleic acid-binding proteins"/>
    <property type="match status" value="1"/>
</dbReference>